<dbReference type="RefSeq" id="WP_143719099.1">
    <property type="nucleotide sequence ID" value="NZ_VKDB01000001.1"/>
</dbReference>
<dbReference type="EMBL" id="VKDB01000001">
    <property type="protein sequence ID" value="TSA87903.1"/>
    <property type="molecule type" value="Genomic_DNA"/>
</dbReference>
<reference evidence="1 2" key="1">
    <citation type="submission" date="2019-07" db="EMBL/GenBank/DDBJ databases">
        <title>Deinococcus detaillus sp. nov., isolated from humus soil in Antarctica.</title>
        <authorList>
            <person name="Zhang K."/>
        </authorList>
    </citation>
    <scope>NUCLEOTIDE SEQUENCE [LARGE SCALE GENOMIC DNA]</scope>
    <source>
        <strain evidence="1 2">H1</strain>
    </source>
</reference>
<organism evidence="1 2">
    <name type="scientific">Deinococcus detaillensis</name>
    <dbReference type="NCBI Taxonomy" id="2592048"/>
    <lineage>
        <taxon>Bacteria</taxon>
        <taxon>Thermotogati</taxon>
        <taxon>Deinococcota</taxon>
        <taxon>Deinococci</taxon>
        <taxon>Deinococcales</taxon>
        <taxon>Deinococcaceae</taxon>
        <taxon>Deinococcus</taxon>
    </lineage>
</organism>
<protein>
    <submittedName>
        <fullName evidence="1">Uncharacterized protein</fullName>
    </submittedName>
</protein>
<comment type="caution">
    <text evidence="1">The sequence shown here is derived from an EMBL/GenBank/DDBJ whole genome shotgun (WGS) entry which is preliminary data.</text>
</comment>
<gene>
    <name evidence="1" type="ORF">FNU79_01260</name>
</gene>
<proteinExistence type="predicted"/>
<name>A0A553V602_9DEIO</name>
<accession>A0A553V602</accession>
<dbReference type="AlphaFoldDB" id="A0A553V602"/>
<sequence>MKRPTERTVGDTNSLTHLPDVLGLLHADGTPLTHKSCLYWADRLTAQNAKTAQERENFMCNFEGDLQEAGQLKELACELQQGYAAQAAWRALANVFEAVKCGHPSL</sequence>
<evidence type="ECO:0000313" key="2">
    <source>
        <dbReference type="Proteomes" id="UP000316092"/>
    </source>
</evidence>
<evidence type="ECO:0000313" key="1">
    <source>
        <dbReference type="EMBL" id="TSA87903.1"/>
    </source>
</evidence>
<keyword evidence="2" id="KW-1185">Reference proteome</keyword>
<dbReference type="Proteomes" id="UP000316092">
    <property type="component" value="Unassembled WGS sequence"/>
</dbReference>